<feature type="region of interest" description="Disordered" evidence="1">
    <location>
        <begin position="168"/>
        <end position="189"/>
    </location>
</feature>
<name>X0S3L4_9ZZZZ</name>
<comment type="caution">
    <text evidence="2">The sequence shown here is derived from an EMBL/GenBank/DDBJ whole genome shotgun (WGS) entry which is preliminary data.</text>
</comment>
<feature type="compositionally biased region" description="Basic residues" evidence="1">
    <location>
        <begin position="171"/>
        <end position="186"/>
    </location>
</feature>
<evidence type="ECO:0000256" key="1">
    <source>
        <dbReference type="SAM" id="MobiDB-lite"/>
    </source>
</evidence>
<dbReference type="SUPFAM" id="SSF69318">
    <property type="entry name" value="Integrin alpha N-terminal domain"/>
    <property type="match status" value="1"/>
</dbReference>
<gene>
    <name evidence="2" type="ORF">S01H1_10203</name>
</gene>
<dbReference type="AlphaFoldDB" id="X0S3L4"/>
<accession>X0S3L4</accession>
<evidence type="ECO:0000313" key="2">
    <source>
        <dbReference type="EMBL" id="GAF69841.1"/>
    </source>
</evidence>
<reference evidence="2" key="1">
    <citation type="journal article" date="2014" name="Front. Microbiol.">
        <title>High frequency of phylogenetically diverse reductive dehalogenase-homologous genes in deep subseafloor sedimentary metagenomes.</title>
        <authorList>
            <person name="Kawai M."/>
            <person name="Futagami T."/>
            <person name="Toyoda A."/>
            <person name="Takaki Y."/>
            <person name="Nishi S."/>
            <person name="Hori S."/>
            <person name="Arai W."/>
            <person name="Tsubouchi T."/>
            <person name="Morono Y."/>
            <person name="Uchiyama I."/>
            <person name="Ito T."/>
            <person name="Fujiyama A."/>
            <person name="Inagaki F."/>
            <person name="Takami H."/>
        </authorList>
    </citation>
    <scope>NUCLEOTIDE SEQUENCE</scope>
    <source>
        <strain evidence="2">Expedition CK06-06</strain>
    </source>
</reference>
<dbReference type="EMBL" id="BARS01005210">
    <property type="protein sequence ID" value="GAF69841.1"/>
    <property type="molecule type" value="Genomic_DNA"/>
</dbReference>
<dbReference type="InterPro" id="IPR028994">
    <property type="entry name" value="Integrin_alpha_N"/>
</dbReference>
<organism evidence="2">
    <name type="scientific">marine sediment metagenome</name>
    <dbReference type="NCBI Taxonomy" id="412755"/>
    <lineage>
        <taxon>unclassified sequences</taxon>
        <taxon>metagenomes</taxon>
        <taxon>ecological metagenomes</taxon>
    </lineage>
</organism>
<sequence length="261" mass="29054">MTKLHRKAVVGVILFASVLLMANMASAVKPNPEGTPAKARPEVWRYQLDDPAVETIMVDINGDSFRDFLLLEDGRLTFRLETGFPPWHERNQALDAAYIDAVLTVCNLDNSGYAEIMLDVGGDLWVIDGETMATLAVVPQVIVQGLTDLDSDGIAEIYAVDRASVETSKPNRPRKRGWKKSRRRTEKPKSASHYPALYVYSLRGSVWSETFTHPSCQLLEKPSQDAYGIGRVETEWYILDLDDDGKEEEILAGLPDGGGWI</sequence>
<protein>
    <submittedName>
        <fullName evidence="2">Uncharacterized protein</fullName>
    </submittedName>
</protein>
<proteinExistence type="predicted"/>
<feature type="non-terminal residue" evidence="2">
    <location>
        <position position="261"/>
    </location>
</feature>